<evidence type="ECO:0000256" key="3">
    <source>
        <dbReference type="ARBA" id="ARBA00004657"/>
    </source>
</evidence>
<evidence type="ECO:0000259" key="16">
    <source>
        <dbReference type="Pfam" id="PF12937"/>
    </source>
</evidence>
<name>A0A4P9W983_9FUNG</name>
<keyword evidence="10" id="KW-0206">Cytoskeleton</keyword>
<dbReference type="AlphaFoldDB" id="A0A4P9W983"/>
<evidence type="ECO:0000256" key="6">
    <source>
        <dbReference type="ARBA" id="ARBA00022553"/>
    </source>
</evidence>
<dbReference type="InterPro" id="IPR008603">
    <property type="entry name" value="DCTN4"/>
</dbReference>
<comment type="similarity">
    <text evidence="11">Belongs to the dynactin subunit 4 family.</text>
</comment>
<feature type="domain" description="F-box" evidence="16">
    <location>
        <begin position="458"/>
        <end position="514"/>
    </location>
</feature>
<dbReference type="InterPro" id="IPR001810">
    <property type="entry name" value="F-box_dom"/>
</dbReference>
<reference evidence="18" key="1">
    <citation type="journal article" date="2018" name="Nat. Microbiol.">
        <title>Leveraging single-cell genomics to expand the fungal tree of life.</title>
        <authorList>
            <person name="Ahrendt S.R."/>
            <person name="Quandt C.A."/>
            <person name="Ciobanu D."/>
            <person name="Clum A."/>
            <person name="Salamov A."/>
            <person name="Andreopoulos B."/>
            <person name="Cheng J.F."/>
            <person name="Woyke T."/>
            <person name="Pelin A."/>
            <person name="Henrissat B."/>
            <person name="Reynolds N.K."/>
            <person name="Benny G.L."/>
            <person name="Smith M.E."/>
            <person name="James T.Y."/>
            <person name="Grigoriev I.V."/>
        </authorList>
    </citation>
    <scope>NUCLEOTIDE SEQUENCE [LARGE SCALE GENOMIC DNA]</scope>
</reference>
<evidence type="ECO:0000256" key="1">
    <source>
        <dbReference type="ARBA" id="ARBA00004300"/>
    </source>
</evidence>
<evidence type="ECO:0000256" key="13">
    <source>
        <dbReference type="ARBA" id="ARBA00093507"/>
    </source>
</evidence>
<keyword evidence="7" id="KW-0832">Ubl conjugation</keyword>
<keyword evidence="9" id="KW-0175">Coiled coil</keyword>
<evidence type="ECO:0000256" key="9">
    <source>
        <dbReference type="ARBA" id="ARBA00023054"/>
    </source>
</evidence>
<evidence type="ECO:0000256" key="10">
    <source>
        <dbReference type="ARBA" id="ARBA00023212"/>
    </source>
</evidence>
<evidence type="ECO:0000256" key="2">
    <source>
        <dbReference type="ARBA" id="ARBA00004529"/>
    </source>
</evidence>
<keyword evidence="8" id="KW-0007">Acetylation</keyword>
<evidence type="ECO:0000256" key="4">
    <source>
        <dbReference type="ARBA" id="ARBA00022490"/>
    </source>
</evidence>
<dbReference type="SUPFAM" id="SSF52047">
    <property type="entry name" value="RNI-like"/>
    <property type="match status" value="1"/>
</dbReference>
<evidence type="ECO:0000256" key="12">
    <source>
        <dbReference type="ARBA" id="ARBA00034864"/>
    </source>
</evidence>
<organism evidence="17 18">
    <name type="scientific">Blyttiomyces helicus</name>
    <dbReference type="NCBI Taxonomy" id="388810"/>
    <lineage>
        <taxon>Eukaryota</taxon>
        <taxon>Fungi</taxon>
        <taxon>Fungi incertae sedis</taxon>
        <taxon>Chytridiomycota</taxon>
        <taxon>Chytridiomycota incertae sedis</taxon>
        <taxon>Chytridiomycetes</taxon>
        <taxon>Chytridiomycetes incertae sedis</taxon>
        <taxon>Blyttiomyces</taxon>
    </lineage>
</organism>
<comment type="subunit">
    <text evidence="13">Subunit of dynactin, a multiprotein complex part of a tripartite complex with dynein and a adapter, such as BICDL1, BICD2 or HOOK3. The dynactin complex is built around ACTR1A/ACTB filament and consists of an actin-related filament composed of a shoulder domain, a pointed end and a barbed end. Its length is defined by its flexible shoulder domain. The soulder is composed of 2 DCTN1 subunits, 4 DCTN2 and 2 DCTN3. The 4 DCNT2 (via N-terminus) bind the ACTR1A filament and act as molecular rulers to determine the length. The pointed end is important for binding dynein-dynactin cargo adapters. Consists of 4 subunits: ACTR10, DCNT4, DCTN5 and DCTN6. The barbed end is composed of a CAPZA1:CAPZB heterodimers, which binds ACTR1A/ACTB filament and dynactin and stabilizes dynactin. Interacts with ATP7B, but not ATP7A, in a copper-dependent manner. Interacts with ANK2; this interaction is required for localization at costameres. Interacts with N4BP2L1.</text>
</comment>
<evidence type="ECO:0000256" key="7">
    <source>
        <dbReference type="ARBA" id="ARBA00022843"/>
    </source>
</evidence>
<evidence type="ECO:0000256" key="8">
    <source>
        <dbReference type="ARBA" id="ARBA00022990"/>
    </source>
</evidence>
<dbReference type="Pfam" id="PF12937">
    <property type="entry name" value="F-box-like"/>
    <property type="match status" value="1"/>
</dbReference>
<feature type="region of interest" description="Disordered" evidence="14">
    <location>
        <begin position="211"/>
        <end position="233"/>
    </location>
</feature>
<accession>A0A4P9W983</accession>
<keyword evidence="4" id="KW-0963">Cytoplasm</keyword>
<evidence type="ECO:0000256" key="5">
    <source>
        <dbReference type="ARBA" id="ARBA00022499"/>
    </source>
</evidence>
<gene>
    <name evidence="17" type="ORF">BDK51DRAFT_51121</name>
</gene>
<sequence>MLIRSVGTLLAELVLCNDDEDESQSDPPGNVPQIAALPNLQLLDLTNGYYSHLLARITELRPPLRRIRVFESLPRILELLRTFHSITHLDIMIEEPIDNNILTVLENYTLLKSLSLNAWEGGIPCAALQRFQRARGSDIFSLDFGETPYVDLKFLACLPTAIPRLEPFNLRGCEKIEMYGNTVETLAYQADLKRGCPNLRLVNAALPDPLNDDLRDGDDAGDRESDQRSRLARGNHIRRTGGQCLLQGEFGDGLGGAELDGGLIRLPVEEPHNFRGMLLELFREERLERCVGENAGGQLPERVFVAEDGAVHDDAGRRAPSASGGVLVAKWIQYIETINFELGATPPASFQASLDEHTAPRRLDYQPLHLPRAGQLPLPPNIPSPVNPIPTSEQAPPSSARASPISFTEIRADDDLDVAVGDADLSVPPSRQTPHQSFLAVTAGEAQTRHPPSLPVRVPTELLLKIFQAVFNLKPTDDDWAEKGKFHDLFACSLVCSRWGPAATSVFWDHVCFKYLERGQNLYLRMLIECIRLSSLRLQARASMVRILEVDCELPADLVSVLRYGHGGLRGAHVVPRLVALHVGLFTKEFDDGPMTFSAAITSSVARLTCLRIEGYLSTTSSMCAFQTMLIRSVGTPLAELAIGYNDEDQDAYDPAAKVPQISALPNLQLLDLFNGWYPHLLARITELRLPLSSMGSSIVISRKVIERKVRRRWRMRASGSTILIRDIRSSFAILEIGLLGDEPVDIDSRVHRPSVLRLLPNSSHSRPLGVDDVIDASPALNSPAPPAASRLLILFRPSALLRGFVFRFCAIYSNRLLRVSWHYPGKVEGFEFLPQSVNRLPKIDTDSGSSGNLESHPWRIPEPPVNCSTAPTFPENELETPVPNSVPIRERHRDLRIPNGDPSNPTLIFPMATTVRIPTPYVQYQDPSNDSSLLLVSAQCPCRTTSREDDPPAHPPTPLTVHPLPRLYYCDRCREVRCPLCVTEEIVCYYCPNCLFEVPTASVKAERSRVDAECDTRPADARETAFRALSVTIP</sequence>
<dbReference type="PANTHER" id="PTHR13034">
    <property type="entry name" value="DYNACTIN P62 SUBUNIT"/>
    <property type="match status" value="1"/>
</dbReference>
<dbReference type="OrthoDB" id="10257471at2759"/>
<evidence type="ECO:0000256" key="14">
    <source>
        <dbReference type="SAM" id="MobiDB-lite"/>
    </source>
</evidence>
<keyword evidence="6" id="KW-0597">Phosphoprotein</keyword>
<dbReference type="GO" id="GO:0005869">
    <property type="term" value="C:dynactin complex"/>
    <property type="evidence" value="ECO:0007669"/>
    <property type="project" value="InterPro"/>
</dbReference>
<dbReference type="InterPro" id="IPR032675">
    <property type="entry name" value="LRR_dom_sf"/>
</dbReference>
<feature type="chain" id="PRO_5020994516" description="Dynactin subunit 4" evidence="15">
    <location>
        <begin position="17"/>
        <end position="1035"/>
    </location>
</feature>
<protein>
    <recommendedName>
        <fullName evidence="12">Dynactin subunit 4</fullName>
    </recommendedName>
</protein>
<evidence type="ECO:0000313" key="17">
    <source>
        <dbReference type="EMBL" id="RKO88954.1"/>
    </source>
</evidence>
<dbReference type="Pfam" id="PF05502">
    <property type="entry name" value="Dynactin_p62"/>
    <property type="match status" value="1"/>
</dbReference>
<keyword evidence="15" id="KW-0732">Signal</keyword>
<feature type="signal peptide" evidence="15">
    <location>
        <begin position="1"/>
        <end position="16"/>
    </location>
</feature>
<dbReference type="GO" id="GO:0001725">
    <property type="term" value="C:stress fiber"/>
    <property type="evidence" value="ECO:0007669"/>
    <property type="project" value="UniProtKB-SubCell"/>
</dbReference>
<evidence type="ECO:0000256" key="11">
    <source>
        <dbReference type="ARBA" id="ARBA00034776"/>
    </source>
</evidence>
<dbReference type="Proteomes" id="UP000269721">
    <property type="component" value="Unassembled WGS sequence"/>
</dbReference>
<dbReference type="PANTHER" id="PTHR13034:SF2">
    <property type="entry name" value="DYNACTIN SUBUNIT 4"/>
    <property type="match status" value="1"/>
</dbReference>
<dbReference type="EMBL" id="KZ996380">
    <property type="protein sequence ID" value="RKO88954.1"/>
    <property type="molecule type" value="Genomic_DNA"/>
</dbReference>
<feature type="compositionally biased region" description="Basic and acidic residues" evidence="14">
    <location>
        <begin position="212"/>
        <end position="229"/>
    </location>
</feature>
<comment type="subcellular location">
    <subcellularLocation>
        <location evidence="1">Cytoplasm</location>
        <location evidence="1">Cytoskeleton</location>
        <location evidence="1">Microtubule organizing center</location>
        <location evidence="1">Centrosome</location>
    </subcellularLocation>
    <subcellularLocation>
        <location evidence="2">Cytoplasm</location>
        <location evidence="2">Cytoskeleton</location>
        <location evidence="2">Stress fiber</location>
    </subcellularLocation>
    <subcellularLocation>
        <location evidence="3">Cytoplasm</location>
        <location evidence="3">Myofibril</location>
    </subcellularLocation>
</comment>
<keyword evidence="5" id="KW-1017">Isopeptide bond</keyword>
<evidence type="ECO:0000313" key="18">
    <source>
        <dbReference type="Proteomes" id="UP000269721"/>
    </source>
</evidence>
<keyword evidence="18" id="KW-1185">Reference proteome</keyword>
<evidence type="ECO:0000256" key="15">
    <source>
        <dbReference type="SAM" id="SignalP"/>
    </source>
</evidence>
<proteinExistence type="inferred from homology"/>
<dbReference type="Gene3D" id="3.80.10.10">
    <property type="entry name" value="Ribonuclease Inhibitor"/>
    <property type="match status" value="1"/>
</dbReference>